<dbReference type="SUPFAM" id="SSF51445">
    <property type="entry name" value="(Trans)glycosidases"/>
    <property type="match status" value="1"/>
</dbReference>
<dbReference type="PRINTS" id="PR00738">
    <property type="entry name" value="GLHYDRLASE20"/>
</dbReference>
<comment type="catalytic activity">
    <reaction evidence="1">
        <text>Hydrolysis of terminal non-reducing N-acetyl-D-hexosamine residues in N-acetyl-beta-D-hexosaminides.</text>
        <dbReference type="EC" id="3.2.1.52"/>
    </reaction>
</comment>
<dbReference type="InterPro" id="IPR001087">
    <property type="entry name" value="GDSL"/>
</dbReference>
<dbReference type="InterPro" id="IPR015883">
    <property type="entry name" value="Glyco_hydro_20_cat"/>
</dbReference>
<feature type="domain" description="Beta-hexosaminidase bacterial type N-terminal" evidence="9">
    <location>
        <begin position="69"/>
        <end position="169"/>
    </location>
</feature>
<dbReference type="GO" id="GO:0005975">
    <property type="term" value="P:carbohydrate metabolic process"/>
    <property type="evidence" value="ECO:0007669"/>
    <property type="project" value="InterPro"/>
</dbReference>
<dbReference type="PANTHER" id="PTHR43678">
    <property type="entry name" value="PUTATIVE (AFU_ORTHOLOGUE AFUA_2G00640)-RELATED"/>
    <property type="match status" value="1"/>
</dbReference>
<dbReference type="EC" id="3.2.1.52" evidence="3"/>
<dbReference type="Gene3D" id="3.30.379.10">
    <property type="entry name" value="Chitobiase/beta-hexosaminidase domain 2-like"/>
    <property type="match status" value="1"/>
</dbReference>
<feature type="domain" description="Glycoside hydrolase family 20 catalytic" evidence="8">
    <location>
        <begin position="172"/>
        <end position="475"/>
    </location>
</feature>
<keyword evidence="11" id="KW-1185">Reference proteome</keyword>
<evidence type="ECO:0000256" key="4">
    <source>
        <dbReference type="ARBA" id="ARBA00022801"/>
    </source>
</evidence>
<evidence type="ECO:0000256" key="5">
    <source>
        <dbReference type="ARBA" id="ARBA00023295"/>
    </source>
</evidence>
<name>A0A5N7DGS5_9EURO</name>
<comment type="similarity">
    <text evidence="2">Belongs to the glycosyl hydrolase 20 family.</text>
</comment>
<dbReference type="Pfam" id="PF00728">
    <property type="entry name" value="Glyco_hydro_20"/>
    <property type="match status" value="1"/>
</dbReference>
<evidence type="ECO:0000259" key="8">
    <source>
        <dbReference type="Pfam" id="PF00728"/>
    </source>
</evidence>
<evidence type="ECO:0000313" key="10">
    <source>
        <dbReference type="EMBL" id="KAE8405632.1"/>
    </source>
</evidence>
<evidence type="ECO:0000259" key="9">
    <source>
        <dbReference type="Pfam" id="PF02838"/>
    </source>
</evidence>
<evidence type="ECO:0000256" key="6">
    <source>
        <dbReference type="PIRSR" id="PIRSR625705-1"/>
    </source>
</evidence>
<dbReference type="InterPro" id="IPR025705">
    <property type="entry name" value="Beta_hexosaminidase_sua/sub"/>
</dbReference>
<proteinExistence type="inferred from homology"/>
<reference evidence="10 11" key="1">
    <citation type="submission" date="2019-04" db="EMBL/GenBank/DDBJ databases">
        <authorList>
            <consortium name="DOE Joint Genome Institute"/>
            <person name="Mondo S."/>
            <person name="Kjaerbolling I."/>
            <person name="Vesth T."/>
            <person name="Frisvad J.C."/>
            <person name="Nybo J.L."/>
            <person name="Theobald S."/>
            <person name="Kildgaard S."/>
            <person name="Isbrandt T."/>
            <person name="Kuo A."/>
            <person name="Sato A."/>
            <person name="Lyhne E.K."/>
            <person name="Kogle M.E."/>
            <person name="Wiebenga A."/>
            <person name="Kun R.S."/>
            <person name="Lubbers R.J."/>
            <person name="Makela M.R."/>
            <person name="Barry K."/>
            <person name="Chovatia M."/>
            <person name="Clum A."/>
            <person name="Daum C."/>
            <person name="Haridas S."/>
            <person name="He G."/>
            <person name="LaButti K."/>
            <person name="Lipzen A."/>
            <person name="Riley R."/>
            <person name="Salamov A."/>
            <person name="Simmons B.A."/>
            <person name="Magnuson J.K."/>
            <person name="Henrissat B."/>
            <person name="Mortensen U.H."/>
            <person name="Larsen T.O."/>
            <person name="Devries R.P."/>
            <person name="Grigoriev I.V."/>
            <person name="Machida M."/>
            <person name="Baker S.E."/>
            <person name="Andersen M.R."/>
            <person name="Cantor M.N."/>
            <person name="Hua S.X."/>
        </authorList>
    </citation>
    <scope>NUCLEOTIDE SEQUENCE [LARGE SCALE GENOMIC DNA]</scope>
    <source>
        <strain evidence="10 11">CBS 119388</strain>
    </source>
</reference>
<dbReference type="EMBL" id="ML736759">
    <property type="protein sequence ID" value="KAE8405632.1"/>
    <property type="molecule type" value="Genomic_DNA"/>
</dbReference>
<dbReference type="InterPro" id="IPR017853">
    <property type="entry name" value="GH"/>
</dbReference>
<dbReference type="PANTHER" id="PTHR43678:SF1">
    <property type="entry name" value="BETA-N-ACETYLHEXOSAMINIDASE"/>
    <property type="match status" value="1"/>
</dbReference>
<dbReference type="InterPro" id="IPR029018">
    <property type="entry name" value="Hex-like_dom2"/>
</dbReference>
<dbReference type="OrthoDB" id="428480at2759"/>
<feature type="signal peptide" evidence="7">
    <location>
        <begin position="1"/>
        <end position="15"/>
    </location>
</feature>
<dbReference type="Pfam" id="PF02838">
    <property type="entry name" value="Glyco_hydro_20b"/>
    <property type="match status" value="1"/>
</dbReference>
<dbReference type="AlphaFoldDB" id="A0A5N7DGS5"/>
<dbReference type="InterPro" id="IPR015882">
    <property type="entry name" value="HEX_bac_N"/>
</dbReference>
<dbReference type="Pfam" id="PF00657">
    <property type="entry name" value="Lipase_GDSL"/>
    <property type="match status" value="1"/>
</dbReference>
<evidence type="ECO:0000256" key="1">
    <source>
        <dbReference type="ARBA" id="ARBA00001231"/>
    </source>
</evidence>
<dbReference type="InterPro" id="IPR036514">
    <property type="entry name" value="SGNH_hydro_sf"/>
</dbReference>
<organism evidence="10 11">
    <name type="scientific">Aspergillus pseudonomiae</name>
    <dbReference type="NCBI Taxonomy" id="1506151"/>
    <lineage>
        <taxon>Eukaryota</taxon>
        <taxon>Fungi</taxon>
        <taxon>Dikarya</taxon>
        <taxon>Ascomycota</taxon>
        <taxon>Pezizomycotina</taxon>
        <taxon>Eurotiomycetes</taxon>
        <taxon>Eurotiomycetidae</taxon>
        <taxon>Eurotiales</taxon>
        <taxon>Aspergillaceae</taxon>
        <taxon>Aspergillus</taxon>
        <taxon>Aspergillus subgen. Circumdati</taxon>
    </lineage>
</organism>
<keyword evidence="5" id="KW-0326">Glycosidase</keyword>
<dbReference type="GO" id="GO:0004563">
    <property type="term" value="F:beta-N-acetylhexosaminidase activity"/>
    <property type="evidence" value="ECO:0007669"/>
    <property type="project" value="UniProtKB-EC"/>
</dbReference>
<dbReference type="Gene3D" id="3.20.20.80">
    <property type="entry name" value="Glycosidases"/>
    <property type="match status" value="1"/>
</dbReference>
<dbReference type="SUPFAM" id="SSF55545">
    <property type="entry name" value="beta-N-acetylhexosaminidase-like domain"/>
    <property type="match status" value="1"/>
</dbReference>
<protein>
    <recommendedName>
        <fullName evidence="3">beta-N-acetylhexosaminidase</fullName>
        <ecNumber evidence="3">3.2.1.52</ecNumber>
    </recommendedName>
</protein>
<dbReference type="Gene3D" id="3.40.50.1110">
    <property type="entry name" value="SGNH hydrolase"/>
    <property type="match status" value="1"/>
</dbReference>
<dbReference type="SUPFAM" id="SSF52266">
    <property type="entry name" value="SGNH hydrolase"/>
    <property type="match status" value="1"/>
</dbReference>
<feature type="active site" description="Proton donor" evidence="6">
    <location>
        <position position="331"/>
    </location>
</feature>
<gene>
    <name evidence="10" type="ORF">BDV37DRAFT_270618</name>
</gene>
<dbReference type="GeneID" id="43669280"/>
<accession>A0A5N7DGS5</accession>
<keyword evidence="4 10" id="KW-0378">Hydrolase</keyword>
<evidence type="ECO:0000256" key="3">
    <source>
        <dbReference type="ARBA" id="ARBA00012663"/>
    </source>
</evidence>
<dbReference type="InterPro" id="IPR052764">
    <property type="entry name" value="GH20_Enzymes"/>
</dbReference>
<dbReference type="GO" id="GO:0016788">
    <property type="term" value="F:hydrolase activity, acting on ester bonds"/>
    <property type="evidence" value="ECO:0007669"/>
    <property type="project" value="InterPro"/>
</dbReference>
<feature type="chain" id="PRO_5024893259" description="beta-N-acetylhexosaminidase" evidence="7">
    <location>
        <begin position="16"/>
        <end position="1020"/>
    </location>
</feature>
<dbReference type="CDD" id="cd01846">
    <property type="entry name" value="fatty_acyltransferase_like"/>
    <property type="match status" value="1"/>
</dbReference>
<sequence>MWSVSFLSLIAAVSALQTLPPVQWTSLGSEPDGFDIATIDRNIYITNSFASDRDENGLTLIPPSAIEFANTFRQDLEELTGESWNLHPVEVLPEGQTGIFLDRLDCSQGALTYENGDPTEEGYTLQVQTGRVSIRGSGARGMWWGTRTLLQQLLIAHSHPIPSGEVVDAPSYPTRGFLLDAGRKWYSPSYLKDLCTYASFFKLSEFQYHTSDNYPLSRGHNETWQDVYAQFSLRPESPELQGLVQRPNETLSRADFEDLQQHCAQRGVTVIPEIEAPGHSLFITKWKPQLALDSKDLLNLSHPETIPLVKSIWTEFLPWFQTKEVHIGADEYDSTLADDYIDFVNDMAEFMDQTAGKTVRIWGTYEPSDTRNISKDVIIQHWQYGQSDPVDLAEEGYEIINSEDWWAYMSLKNDHMPIFPAPYPDFFNNSRVLNFADRDGWQWTPALFNPVNVTEQPDPKPVKGAILAAWNDNGPDATTQLESYYAIRNGIPVVAARAWAGNRGPSIDVSTLSDTMELLTSQAVAQNLDRQIPRENKDAHELLSWANSVENANSDKIYLGYGSKGMNYELTLDVSGPFILSSNDSTLVLSPDGNLVFVSDGWEYPLRSIEETAGFDESYPGRIWGNETSSTHEPVTVPLQSHITIQTDMIGGSRVWVNEGFVGRFEALVFGGKNRLLSWSQMAFVAPLEWLEGGIQRLTNLVTFGDSYTDDTRASYFYAHNASAPPVGWKQPVSNSSASGGYNWGHYVATATNATRHNYAVSGGACSNKITPRTMSGLNISYPSVLEYEIPAFLADKQYVDAQGNQFLDIPAEDTVYAIWIGTNDLGNYAFLTDSQVRGRTIPDYVDCVYEALDRVYQSGARYFVVMNLAPLQLTPQYALPSDGGVESVSWWPDKPANQTLTSYRMWEQVVTVNQVLRYRTPFEVEVADRYPGAGVAVMDMYGLLSDIYYNPDAWFGDVGANVTGFVKHCNADGEDCVRLPDEENFMWFDELHPSQTTDRFIAEEFVKVVNGESEWATYW</sequence>
<evidence type="ECO:0000256" key="7">
    <source>
        <dbReference type="SAM" id="SignalP"/>
    </source>
</evidence>
<evidence type="ECO:0000256" key="2">
    <source>
        <dbReference type="ARBA" id="ARBA00006285"/>
    </source>
</evidence>
<dbReference type="RefSeq" id="XP_031942951.1">
    <property type="nucleotide sequence ID" value="XM_032084589.1"/>
</dbReference>
<dbReference type="CDD" id="cd06564">
    <property type="entry name" value="GH20_DspB_LnbB-like"/>
    <property type="match status" value="1"/>
</dbReference>
<keyword evidence="7" id="KW-0732">Signal</keyword>
<dbReference type="Proteomes" id="UP000325579">
    <property type="component" value="Unassembled WGS sequence"/>
</dbReference>
<evidence type="ECO:0000313" key="11">
    <source>
        <dbReference type="Proteomes" id="UP000325579"/>
    </source>
</evidence>